<comment type="caution">
    <text evidence="16">The sequence shown here is derived from an EMBL/GenBank/DDBJ whole genome shotgun (WGS) entry which is preliminary data.</text>
</comment>
<dbReference type="InterPro" id="IPR006195">
    <property type="entry name" value="aa-tRNA-synth_II"/>
</dbReference>
<dbReference type="GO" id="GO:0005739">
    <property type="term" value="C:mitochondrion"/>
    <property type="evidence" value="ECO:0007669"/>
    <property type="project" value="TreeGrafter"/>
</dbReference>
<dbReference type="Pfam" id="PF00587">
    <property type="entry name" value="tRNA-synt_2b"/>
    <property type="match status" value="1"/>
</dbReference>
<dbReference type="InterPro" id="IPR012947">
    <property type="entry name" value="tRNA_SAD"/>
</dbReference>
<gene>
    <name evidence="16" type="ORF">POCTA_138.1.T0950229</name>
</gene>
<evidence type="ECO:0000256" key="5">
    <source>
        <dbReference type="ARBA" id="ARBA00022598"/>
    </source>
</evidence>
<dbReference type="PANTHER" id="PTHR11451:SF46">
    <property type="entry name" value="THREONINE--TRNA LIGASE"/>
    <property type="match status" value="1"/>
</dbReference>
<feature type="domain" description="Aminoacyl-transfer RNA synthetases class-II family profile" evidence="14">
    <location>
        <begin position="317"/>
        <end position="758"/>
    </location>
</feature>
<reference evidence="16" key="1">
    <citation type="submission" date="2021-01" db="EMBL/GenBank/DDBJ databases">
        <authorList>
            <consortium name="Genoscope - CEA"/>
            <person name="William W."/>
        </authorList>
    </citation>
    <scope>NUCLEOTIDE SEQUENCE</scope>
</reference>
<evidence type="ECO:0000256" key="2">
    <source>
        <dbReference type="ARBA" id="ARBA00008226"/>
    </source>
</evidence>
<evidence type="ECO:0000259" key="15">
    <source>
        <dbReference type="PROSITE" id="PS51880"/>
    </source>
</evidence>
<evidence type="ECO:0000256" key="4">
    <source>
        <dbReference type="ARBA" id="ARBA00022490"/>
    </source>
</evidence>
<evidence type="ECO:0000256" key="1">
    <source>
        <dbReference type="ARBA" id="ARBA00004496"/>
    </source>
</evidence>
<evidence type="ECO:0000256" key="9">
    <source>
        <dbReference type="ARBA" id="ARBA00023146"/>
    </source>
</evidence>
<name>A0A8S1WVG4_PAROT</name>
<evidence type="ECO:0000259" key="14">
    <source>
        <dbReference type="PROSITE" id="PS50862"/>
    </source>
</evidence>
<dbReference type="InterPro" id="IPR002320">
    <property type="entry name" value="Thr-tRNA-ligase_IIa"/>
</dbReference>
<comment type="subcellular location">
    <subcellularLocation>
        <location evidence="1">Cytoplasm</location>
    </subcellularLocation>
</comment>
<evidence type="ECO:0000256" key="12">
    <source>
        <dbReference type="ARBA" id="ARBA00072369"/>
    </source>
</evidence>
<dbReference type="SMART" id="SM00863">
    <property type="entry name" value="tRNA_SAD"/>
    <property type="match status" value="1"/>
</dbReference>
<dbReference type="CDD" id="cd00771">
    <property type="entry name" value="ThrRS_core"/>
    <property type="match status" value="1"/>
</dbReference>
<evidence type="ECO:0000313" key="16">
    <source>
        <dbReference type="EMBL" id="CAD8189776.1"/>
    </source>
</evidence>
<dbReference type="InterPro" id="IPR002314">
    <property type="entry name" value="aa-tRNA-synt_IIb"/>
</dbReference>
<dbReference type="FunFam" id="3.40.50.800:FF:000066">
    <property type="entry name" value="Predicted protein"/>
    <property type="match status" value="1"/>
</dbReference>
<evidence type="ECO:0000313" key="17">
    <source>
        <dbReference type="Proteomes" id="UP000683925"/>
    </source>
</evidence>
<dbReference type="FunFam" id="3.30.980.10:FF:000005">
    <property type="entry name" value="Threonyl-tRNA synthetase, mitochondrial"/>
    <property type="match status" value="1"/>
</dbReference>
<dbReference type="InterPro" id="IPR004095">
    <property type="entry name" value="TGS"/>
</dbReference>
<dbReference type="OMA" id="MMNQRLW"/>
<keyword evidence="7" id="KW-0067">ATP-binding</keyword>
<dbReference type="PROSITE" id="PS50862">
    <property type="entry name" value="AA_TRNA_LIGASE_II"/>
    <property type="match status" value="1"/>
</dbReference>
<comment type="similarity">
    <text evidence="2">Belongs to the class-II aminoacyl-tRNA synthetase family.</text>
</comment>
<keyword evidence="9" id="KW-0030">Aminoacyl-tRNA synthetase</keyword>
<evidence type="ECO:0000256" key="11">
    <source>
        <dbReference type="ARBA" id="ARBA00049515"/>
    </source>
</evidence>
<dbReference type="FunFam" id="3.30.930.10:FF:000019">
    <property type="entry name" value="Threonine--tRNA ligase"/>
    <property type="match status" value="1"/>
</dbReference>
<evidence type="ECO:0000256" key="3">
    <source>
        <dbReference type="ARBA" id="ARBA00013163"/>
    </source>
</evidence>
<organism evidence="16 17">
    <name type="scientific">Paramecium octaurelia</name>
    <dbReference type="NCBI Taxonomy" id="43137"/>
    <lineage>
        <taxon>Eukaryota</taxon>
        <taxon>Sar</taxon>
        <taxon>Alveolata</taxon>
        <taxon>Ciliophora</taxon>
        <taxon>Intramacronucleata</taxon>
        <taxon>Oligohymenophorea</taxon>
        <taxon>Peniculida</taxon>
        <taxon>Parameciidae</taxon>
        <taxon>Paramecium</taxon>
    </lineage>
</organism>
<dbReference type="Pfam" id="PF07973">
    <property type="entry name" value="tRNA_SAD"/>
    <property type="match status" value="1"/>
</dbReference>
<dbReference type="PANTHER" id="PTHR11451">
    <property type="entry name" value="THREONINE-TRNA LIGASE"/>
    <property type="match status" value="1"/>
</dbReference>
<dbReference type="Proteomes" id="UP000683925">
    <property type="component" value="Unassembled WGS sequence"/>
</dbReference>
<accession>A0A8S1WVG4</accession>
<dbReference type="Pfam" id="PF02824">
    <property type="entry name" value="TGS"/>
    <property type="match status" value="1"/>
</dbReference>
<sequence length="937" mass="108230">MQQGSRLKEATEGTIQQFANKIGGPFKIAKPVFQEKRLKLFSEIYQRQQAELKQMQQTPIKITLKDGKQIEGKKWVTTPLSIAQGISKKMAENMVAAKVVYETIFEKSFVDVDHEETSSQASSTIHSKPDYLIWDLTRPLEGDCSLELLSFDDKNGQEVFWHSSAHILGSALEEIYGCHLCIGPAIEGGFFYDCYIGDIKVTQNDYVKIEKAAQDLVAAKQEFQRAILTKEECLEIFGSNPFKRQLITNKIPDGSLTTAYRCGNLIDLCTGPHLPNTSYVKAFQITKNSAAYWLGKNSNDDLQRVYGISFPNKKLLDEYVKIQKELALRDHRNVGKKQNLYLFHQLSPGSAFFYPSGAHIYNTLMNFLRRQYYIRGYQEVISPNIFNAQLWKISGHYDKYKENLFFINMGEEGEYGLKPMNCPGHCLMFDMVQHSYRDLPIRFADFGVLHRNEVHGALTGLTRVRRFQQDDAHIFCRMDQIQDEIRNCLDFLSYIYSLFGFEFKLYLSTRPEKFLGTKDVWDNAEYQLEQGLKKFGKHFEINPGDGAFYGPKIDVKLYDAYKREHQCGTIQLDFNLPERFNLQFRASEDVHEVQQDKETVHNEQIQVAQEIIDIHRKESHQSDQGDGDLLSTPPRHPQEQNEQAGELKVQSSHSFQSDKVVEQQQQQYQQLQLQQHSHSASSLLHKKQKLPEDLLESGSSQGLSNHELHKVLHEKKYELGYHHLKPGFARPVIVHRAILGSLERMIAVLTEQCGGKWPFWLSPKQLILCPVSAYYRDVAEKISARLRLEGYTVNTDESDQTLAKKVRNAQIQYYNFVGVIGEEEVRTGVIDIRDCEKNTRIGKLTIPQLCKFFESLKPPKSKVEMEIHEHDDTHLKLNDELQDKVFLDGDGFVVGPRDYEQFPKIKEIDPALQNLIRWQKHMTFLIKQDQQKLQQQE</sequence>
<dbReference type="EMBL" id="CAJJDP010000094">
    <property type="protein sequence ID" value="CAD8189776.1"/>
    <property type="molecule type" value="Genomic_DNA"/>
</dbReference>
<dbReference type="OrthoDB" id="5423599at2759"/>
<dbReference type="InterPro" id="IPR004154">
    <property type="entry name" value="Anticodon-bd"/>
</dbReference>
<dbReference type="NCBIfam" id="TIGR00418">
    <property type="entry name" value="thrS"/>
    <property type="match status" value="1"/>
</dbReference>
<dbReference type="InterPro" id="IPR033728">
    <property type="entry name" value="ThrRS_core"/>
</dbReference>
<feature type="domain" description="TGS" evidence="15">
    <location>
        <begin position="56"/>
        <end position="150"/>
    </location>
</feature>
<evidence type="ECO:0000256" key="8">
    <source>
        <dbReference type="ARBA" id="ARBA00022917"/>
    </source>
</evidence>
<dbReference type="HAMAP" id="MF_00184">
    <property type="entry name" value="Thr_tRNA_synth"/>
    <property type="match status" value="1"/>
</dbReference>
<evidence type="ECO:0000256" key="13">
    <source>
        <dbReference type="SAM" id="MobiDB-lite"/>
    </source>
</evidence>
<dbReference type="AlphaFoldDB" id="A0A8S1WVG4"/>
<dbReference type="GO" id="GO:0006435">
    <property type="term" value="P:threonyl-tRNA aminoacylation"/>
    <property type="evidence" value="ECO:0007669"/>
    <property type="project" value="InterPro"/>
</dbReference>
<comment type="catalytic activity">
    <reaction evidence="11">
        <text>tRNA(Thr) + L-threonine + ATP = L-threonyl-tRNA(Thr) + AMP + diphosphate + H(+)</text>
        <dbReference type="Rhea" id="RHEA:24624"/>
        <dbReference type="Rhea" id="RHEA-COMP:9670"/>
        <dbReference type="Rhea" id="RHEA-COMP:9704"/>
        <dbReference type="ChEBI" id="CHEBI:15378"/>
        <dbReference type="ChEBI" id="CHEBI:30616"/>
        <dbReference type="ChEBI" id="CHEBI:33019"/>
        <dbReference type="ChEBI" id="CHEBI:57926"/>
        <dbReference type="ChEBI" id="CHEBI:78442"/>
        <dbReference type="ChEBI" id="CHEBI:78534"/>
        <dbReference type="ChEBI" id="CHEBI:456215"/>
        <dbReference type="EC" id="6.1.1.3"/>
    </reaction>
</comment>
<keyword evidence="6" id="KW-0547">Nucleotide-binding</keyword>
<keyword evidence="17" id="KW-1185">Reference proteome</keyword>
<dbReference type="GO" id="GO:0004829">
    <property type="term" value="F:threonine-tRNA ligase activity"/>
    <property type="evidence" value="ECO:0007669"/>
    <property type="project" value="UniProtKB-EC"/>
</dbReference>
<evidence type="ECO:0000256" key="7">
    <source>
        <dbReference type="ARBA" id="ARBA00022840"/>
    </source>
</evidence>
<dbReference type="CDD" id="cd01667">
    <property type="entry name" value="TGS_ThrRS"/>
    <property type="match status" value="1"/>
</dbReference>
<dbReference type="EC" id="6.1.1.3" evidence="3"/>
<dbReference type="Pfam" id="PF03129">
    <property type="entry name" value="HGTP_anticodon"/>
    <property type="match status" value="1"/>
</dbReference>
<evidence type="ECO:0000256" key="6">
    <source>
        <dbReference type="ARBA" id="ARBA00022741"/>
    </source>
</evidence>
<keyword evidence="5" id="KW-0436">Ligase</keyword>
<keyword evidence="8" id="KW-0648">Protein biosynthesis</keyword>
<feature type="compositionally biased region" description="Low complexity" evidence="13">
    <location>
        <begin position="667"/>
        <end position="683"/>
    </location>
</feature>
<protein>
    <recommendedName>
        <fullName evidence="12">Probable threonine--tRNA ligase, cytoplasmic</fullName>
        <ecNumber evidence="3">6.1.1.3</ecNumber>
    </recommendedName>
    <alternativeName>
        <fullName evidence="10">Threonyl-tRNA synthetase</fullName>
    </alternativeName>
</protein>
<keyword evidence="4" id="KW-0963">Cytoplasm</keyword>
<feature type="region of interest" description="Disordered" evidence="13">
    <location>
        <begin position="667"/>
        <end position="686"/>
    </location>
</feature>
<feature type="region of interest" description="Disordered" evidence="13">
    <location>
        <begin position="617"/>
        <end position="661"/>
    </location>
</feature>
<dbReference type="GO" id="GO:0005524">
    <property type="term" value="F:ATP binding"/>
    <property type="evidence" value="ECO:0007669"/>
    <property type="project" value="UniProtKB-KW"/>
</dbReference>
<dbReference type="PROSITE" id="PS51880">
    <property type="entry name" value="TGS"/>
    <property type="match status" value="1"/>
</dbReference>
<evidence type="ECO:0000256" key="10">
    <source>
        <dbReference type="ARBA" id="ARBA00031900"/>
    </source>
</evidence>
<proteinExistence type="inferred from homology"/>